<dbReference type="OrthoDB" id="9773828at2"/>
<dbReference type="SUPFAM" id="SSF51430">
    <property type="entry name" value="NAD(P)-linked oxidoreductase"/>
    <property type="match status" value="1"/>
</dbReference>
<reference evidence="5" key="1">
    <citation type="submission" date="2016-02" db="EMBL/GenBank/DDBJ databases">
        <title>Draft Genome Sequence of Sporotomaculum syntrophicum Strain FB, a Syntrophic Benzoate Degrader.</title>
        <authorList>
            <person name="Nobu M.K."/>
            <person name="Narihiro T."/>
            <person name="Qiu Y.-L."/>
            <person name="Ohashi A."/>
            <person name="Liu W.-T."/>
            <person name="Yuji S."/>
        </authorList>
    </citation>
    <scope>NUCLEOTIDE SEQUENCE</scope>
    <source>
        <strain evidence="5">FB</strain>
    </source>
</reference>
<dbReference type="PRINTS" id="PR00069">
    <property type="entry name" value="ALDKETRDTASE"/>
</dbReference>
<dbReference type="GO" id="GO:0051536">
    <property type="term" value="F:iron-sulfur cluster binding"/>
    <property type="evidence" value="ECO:0007669"/>
    <property type="project" value="UniProtKB-KW"/>
</dbReference>
<keyword evidence="6" id="KW-1185">Reference proteome</keyword>
<name>A0A9D2WSA5_9FIRM</name>
<evidence type="ECO:0000313" key="6">
    <source>
        <dbReference type="Proteomes" id="UP000798488"/>
    </source>
</evidence>
<sequence length="336" mass="37004">MQYRKLGRTGLNVSVIGFGGIPIQRVPVNEAVTIVQHALERGINFFDTARSYTDSEAKMGEALKNSRSRVIIATKSMARTKDDMTSDIQTSLAMLGVDYIDLYQLHNVKTREALEQVFRPNGALAALKEAQKAGVVKHIGVTGHVKSHLQAALKSGELDTVQFPFNVVETSEAQELFELAEQVGAGIIIMKPLAGGALKSPIQALRFILGHKVSTVIPGMDSIAQVDENTLAGQELQPLTADEKNALNEEAGSLGAAFCRRCEYCQPCPQGIDIPMVFLLDGYYTRYNLKGWARERYWALPTKPDACIECGACEEKCPYSLPIRRMLVESMVRLRN</sequence>
<dbReference type="Proteomes" id="UP000798488">
    <property type="component" value="Unassembled WGS sequence"/>
</dbReference>
<keyword evidence="2" id="KW-0408">Iron</keyword>
<dbReference type="InterPro" id="IPR023210">
    <property type="entry name" value="NADP_OxRdtase_dom"/>
</dbReference>
<evidence type="ECO:0000259" key="4">
    <source>
        <dbReference type="PROSITE" id="PS51379"/>
    </source>
</evidence>
<dbReference type="RefSeq" id="WP_161822125.1">
    <property type="nucleotide sequence ID" value="NZ_LSRS01000003.1"/>
</dbReference>
<feature type="domain" description="4Fe-4S ferredoxin-type" evidence="4">
    <location>
        <begin position="298"/>
        <end position="326"/>
    </location>
</feature>
<organism evidence="5 6">
    <name type="scientific">Sporotomaculum syntrophicum</name>
    <dbReference type="NCBI Taxonomy" id="182264"/>
    <lineage>
        <taxon>Bacteria</taxon>
        <taxon>Bacillati</taxon>
        <taxon>Bacillota</taxon>
        <taxon>Clostridia</taxon>
        <taxon>Eubacteriales</taxon>
        <taxon>Desulfallaceae</taxon>
        <taxon>Sporotomaculum</taxon>
    </lineage>
</organism>
<evidence type="ECO:0000256" key="1">
    <source>
        <dbReference type="ARBA" id="ARBA00022723"/>
    </source>
</evidence>
<dbReference type="PANTHER" id="PTHR43312">
    <property type="entry name" value="D-THREO-ALDOSE 1-DEHYDROGENASE"/>
    <property type="match status" value="1"/>
</dbReference>
<dbReference type="GO" id="GO:0016491">
    <property type="term" value="F:oxidoreductase activity"/>
    <property type="evidence" value="ECO:0007669"/>
    <property type="project" value="UniProtKB-KW"/>
</dbReference>
<keyword evidence="1" id="KW-0479">Metal-binding</keyword>
<dbReference type="Gene3D" id="3.20.20.100">
    <property type="entry name" value="NADP-dependent oxidoreductase domain"/>
    <property type="match status" value="1"/>
</dbReference>
<proteinExistence type="predicted"/>
<gene>
    <name evidence="5" type="primary">yhdN_2</name>
    <name evidence="5" type="ORF">SPSYN_01832</name>
</gene>
<dbReference type="InterPro" id="IPR017900">
    <property type="entry name" value="4Fe4S_Fe_S_CS"/>
</dbReference>
<dbReference type="Pfam" id="PF13534">
    <property type="entry name" value="Fer4_17"/>
    <property type="match status" value="1"/>
</dbReference>
<dbReference type="InterPro" id="IPR017896">
    <property type="entry name" value="4Fe4S_Fe-S-bd"/>
</dbReference>
<dbReference type="AlphaFoldDB" id="A0A9D2WSA5"/>
<accession>A0A9D2WSA5</accession>
<evidence type="ECO:0000313" key="5">
    <source>
        <dbReference type="EMBL" id="KAF1085687.1"/>
    </source>
</evidence>
<keyword evidence="3" id="KW-0411">Iron-sulfur</keyword>
<dbReference type="InterPro" id="IPR036812">
    <property type="entry name" value="NAD(P)_OxRdtase_dom_sf"/>
</dbReference>
<dbReference type="Pfam" id="PF00248">
    <property type="entry name" value="Aldo_ket_red"/>
    <property type="match status" value="1"/>
</dbReference>
<evidence type="ECO:0000256" key="3">
    <source>
        <dbReference type="ARBA" id="ARBA00023014"/>
    </source>
</evidence>
<dbReference type="PANTHER" id="PTHR43312:SF1">
    <property type="entry name" value="NADP-DEPENDENT OXIDOREDUCTASE DOMAIN-CONTAINING PROTEIN"/>
    <property type="match status" value="1"/>
</dbReference>
<dbReference type="SUPFAM" id="SSF46548">
    <property type="entry name" value="alpha-helical ferredoxin"/>
    <property type="match status" value="1"/>
</dbReference>
<dbReference type="EC" id="1.1.1.-" evidence="5"/>
<dbReference type="InterPro" id="IPR020471">
    <property type="entry name" value="AKR"/>
</dbReference>
<dbReference type="EMBL" id="LSRS01000003">
    <property type="protein sequence ID" value="KAF1085687.1"/>
    <property type="molecule type" value="Genomic_DNA"/>
</dbReference>
<dbReference type="PROSITE" id="PS51379">
    <property type="entry name" value="4FE4S_FER_2"/>
    <property type="match status" value="1"/>
</dbReference>
<dbReference type="PROSITE" id="PS00198">
    <property type="entry name" value="4FE4S_FER_1"/>
    <property type="match status" value="1"/>
</dbReference>
<protein>
    <submittedName>
        <fullName evidence="5">General stress protein 69</fullName>
        <ecNumber evidence="5">1.1.1.-</ecNumber>
    </submittedName>
</protein>
<dbReference type="CDD" id="cd19100">
    <property type="entry name" value="AKR_unchar"/>
    <property type="match status" value="1"/>
</dbReference>
<keyword evidence="5" id="KW-0560">Oxidoreductase</keyword>
<dbReference type="GO" id="GO:0046872">
    <property type="term" value="F:metal ion binding"/>
    <property type="evidence" value="ECO:0007669"/>
    <property type="project" value="UniProtKB-KW"/>
</dbReference>
<dbReference type="InterPro" id="IPR053135">
    <property type="entry name" value="AKR2_Oxidoreductase"/>
</dbReference>
<evidence type="ECO:0000256" key="2">
    <source>
        <dbReference type="ARBA" id="ARBA00023004"/>
    </source>
</evidence>
<comment type="caution">
    <text evidence="5">The sequence shown here is derived from an EMBL/GenBank/DDBJ whole genome shotgun (WGS) entry which is preliminary data.</text>
</comment>